<dbReference type="InterPro" id="IPR036179">
    <property type="entry name" value="Ig-like_dom_sf"/>
</dbReference>
<sequence length="341" mass="37767">RVIEVRICNWPTTRPSYDIVYVHPFALYAQCAVVDSANSGTVGSVAWGRLNMDLLLRNVWMPSNLFAALFLGLILSGGEGVKIKEIKVPDVVMNGTKPVVLDCDYVLDDPSGLVVKWFFNNHPAPVYQWIFKQKPQVLGVLKGKINLNYRATNEESTMYRAIEIITPTMDLSGEYKCLVSTFDQEVSKSKKMVVYVPEKTLEVTQDKPKEDRVNITCEAEGVYPEPNMTITALESKHTGYIQVTTRKQNNSSLYDIKGTLSVDDVELSSPTTFVCELSIPDANYSNRRELVYFPGPPTTPSVSDHIAESLPSSGASGTTLSPSILTILSLFLSILISRTGL</sequence>
<feature type="domain" description="Ig-like" evidence="1">
    <location>
        <begin position="197"/>
        <end position="291"/>
    </location>
</feature>
<accession>A0A1B6GP31</accession>
<protein>
    <recommendedName>
        <fullName evidence="1">Ig-like domain-containing protein</fullName>
    </recommendedName>
</protein>
<evidence type="ECO:0000259" key="1">
    <source>
        <dbReference type="PROSITE" id="PS50835"/>
    </source>
</evidence>
<dbReference type="InterPro" id="IPR007110">
    <property type="entry name" value="Ig-like_dom"/>
</dbReference>
<name>A0A1B6GP31_9HEMI</name>
<dbReference type="Gene3D" id="2.60.40.10">
    <property type="entry name" value="Immunoglobulins"/>
    <property type="match status" value="2"/>
</dbReference>
<gene>
    <name evidence="2" type="ORF">g.38973</name>
</gene>
<feature type="non-terminal residue" evidence="2">
    <location>
        <position position="1"/>
    </location>
</feature>
<organism evidence="2">
    <name type="scientific">Cuerna arida</name>
    <dbReference type="NCBI Taxonomy" id="1464854"/>
    <lineage>
        <taxon>Eukaryota</taxon>
        <taxon>Metazoa</taxon>
        <taxon>Ecdysozoa</taxon>
        <taxon>Arthropoda</taxon>
        <taxon>Hexapoda</taxon>
        <taxon>Insecta</taxon>
        <taxon>Pterygota</taxon>
        <taxon>Neoptera</taxon>
        <taxon>Paraneoptera</taxon>
        <taxon>Hemiptera</taxon>
        <taxon>Auchenorrhyncha</taxon>
        <taxon>Membracoidea</taxon>
        <taxon>Cicadellidae</taxon>
        <taxon>Cicadellinae</taxon>
        <taxon>Proconiini</taxon>
        <taxon>Cuerna</taxon>
    </lineage>
</organism>
<dbReference type="PANTHER" id="PTHR21261">
    <property type="entry name" value="BEAT PROTEIN"/>
    <property type="match status" value="1"/>
</dbReference>
<feature type="domain" description="Ig-like" evidence="1">
    <location>
        <begin position="62"/>
        <end position="187"/>
    </location>
</feature>
<dbReference type="InterPro" id="IPR013783">
    <property type="entry name" value="Ig-like_fold"/>
</dbReference>
<dbReference type="EMBL" id="GECZ01005588">
    <property type="protein sequence ID" value="JAS64181.1"/>
    <property type="molecule type" value="Transcribed_RNA"/>
</dbReference>
<dbReference type="SUPFAM" id="SSF48726">
    <property type="entry name" value="Immunoglobulin"/>
    <property type="match status" value="2"/>
</dbReference>
<reference evidence="2" key="1">
    <citation type="submission" date="2015-11" db="EMBL/GenBank/DDBJ databases">
        <title>De novo transcriptome assembly of four potential Pierce s Disease insect vectors from Arizona vineyards.</title>
        <authorList>
            <person name="Tassone E.E."/>
        </authorList>
    </citation>
    <scope>NUCLEOTIDE SEQUENCE</scope>
</reference>
<dbReference type="PROSITE" id="PS50835">
    <property type="entry name" value="IG_LIKE"/>
    <property type="match status" value="2"/>
</dbReference>
<dbReference type="PANTHER" id="PTHR21261:SF2">
    <property type="entry name" value="GH04238P-RELATED"/>
    <property type="match status" value="1"/>
</dbReference>
<proteinExistence type="predicted"/>
<dbReference type="AlphaFoldDB" id="A0A1B6GP31"/>
<evidence type="ECO:0000313" key="2">
    <source>
        <dbReference type="EMBL" id="JAS64181.1"/>
    </source>
</evidence>